<comment type="caution">
    <text evidence="2">The sequence shown here is derived from an EMBL/GenBank/DDBJ whole genome shotgun (WGS) entry which is preliminary data.</text>
</comment>
<organism evidence="2 3">
    <name type="scientific">Streptomyces venetus</name>
    <dbReference type="NCBI Taxonomy" id="1701086"/>
    <lineage>
        <taxon>Bacteria</taxon>
        <taxon>Bacillati</taxon>
        <taxon>Actinomycetota</taxon>
        <taxon>Actinomycetes</taxon>
        <taxon>Kitasatosporales</taxon>
        <taxon>Streptomycetaceae</taxon>
        <taxon>Streptomyces</taxon>
    </lineage>
</organism>
<keyword evidence="3" id="KW-1185">Reference proteome</keyword>
<sequence length="338" mass="37474">MALTHPLASYGRSAASRGHTRGWSPRTEEVLRRAGWRPGRSVPTGAWESILRERGSFVAHDAARRFLSEFGGLVTYGWPGDSITTASAIRFDPLKSEWQDERFARASREAGAVLYPVGTADEGAGFLGITEDGALHLMRDPVELLGATTDLALDRLVEAQGARSALWTPGVPTFERPFWRRLHSVETGPDAGPRWSEETDRVLRAGGWFPGRSVPTETWESILLQTGEFEIHDAARRFLSEFGAVGVSYREPWDSMPWTEFSLDPLLAFWDAEIIDDLAEQAGVDLYPIGMRDRGNQHLAMAEDGSVYAGMDSVWLLAPTPDEALRKLTSRIRPTASY</sequence>
<protein>
    <recommendedName>
        <fullName evidence="4">SUKH-3 domain containing protein</fullName>
    </recommendedName>
</protein>
<dbReference type="EMBL" id="BAABET010000002">
    <property type="protein sequence ID" value="GAA4301124.1"/>
    <property type="molecule type" value="Genomic_DNA"/>
</dbReference>
<evidence type="ECO:0008006" key="4">
    <source>
        <dbReference type="Google" id="ProtNLM"/>
    </source>
</evidence>
<proteinExistence type="predicted"/>
<name>A0ABP8FDH5_9ACTN</name>
<evidence type="ECO:0000313" key="3">
    <source>
        <dbReference type="Proteomes" id="UP001501115"/>
    </source>
</evidence>
<reference evidence="3" key="1">
    <citation type="journal article" date="2019" name="Int. J. Syst. Evol. Microbiol.">
        <title>The Global Catalogue of Microorganisms (GCM) 10K type strain sequencing project: providing services to taxonomists for standard genome sequencing and annotation.</title>
        <authorList>
            <consortium name="The Broad Institute Genomics Platform"/>
            <consortium name="The Broad Institute Genome Sequencing Center for Infectious Disease"/>
            <person name="Wu L."/>
            <person name="Ma J."/>
        </authorList>
    </citation>
    <scope>NUCLEOTIDE SEQUENCE [LARGE SCALE GENOMIC DNA]</scope>
    <source>
        <strain evidence="3">JCM 31290</strain>
    </source>
</reference>
<dbReference type="InterPro" id="IPR025850">
    <property type="entry name" value="SUKH-3"/>
</dbReference>
<evidence type="ECO:0000256" key="1">
    <source>
        <dbReference type="SAM" id="MobiDB-lite"/>
    </source>
</evidence>
<dbReference type="RefSeq" id="WP_345660743.1">
    <property type="nucleotide sequence ID" value="NZ_BAABET010000002.1"/>
</dbReference>
<gene>
    <name evidence="2" type="ORF">GCM10023086_16920</name>
</gene>
<dbReference type="Proteomes" id="UP001501115">
    <property type="component" value="Unassembled WGS sequence"/>
</dbReference>
<feature type="region of interest" description="Disordered" evidence="1">
    <location>
        <begin position="1"/>
        <end position="26"/>
    </location>
</feature>
<dbReference type="Pfam" id="PF14433">
    <property type="entry name" value="SUKH-3"/>
    <property type="match status" value="2"/>
</dbReference>
<evidence type="ECO:0000313" key="2">
    <source>
        <dbReference type="EMBL" id="GAA4301124.1"/>
    </source>
</evidence>
<accession>A0ABP8FDH5</accession>